<organism evidence="2 3">
    <name type="scientific">Pleurodeles waltl</name>
    <name type="common">Iberian ribbed newt</name>
    <dbReference type="NCBI Taxonomy" id="8319"/>
    <lineage>
        <taxon>Eukaryota</taxon>
        <taxon>Metazoa</taxon>
        <taxon>Chordata</taxon>
        <taxon>Craniata</taxon>
        <taxon>Vertebrata</taxon>
        <taxon>Euteleostomi</taxon>
        <taxon>Amphibia</taxon>
        <taxon>Batrachia</taxon>
        <taxon>Caudata</taxon>
        <taxon>Salamandroidea</taxon>
        <taxon>Salamandridae</taxon>
        <taxon>Pleurodelinae</taxon>
        <taxon>Pleurodeles</taxon>
    </lineage>
</organism>
<dbReference type="InterPro" id="IPR001909">
    <property type="entry name" value="KRAB"/>
</dbReference>
<dbReference type="PROSITE" id="PS50805">
    <property type="entry name" value="KRAB"/>
    <property type="match status" value="1"/>
</dbReference>
<evidence type="ECO:0000313" key="2">
    <source>
        <dbReference type="EMBL" id="KAJ1139682.1"/>
    </source>
</evidence>
<dbReference type="InterPro" id="IPR036051">
    <property type="entry name" value="KRAB_dom_sf"/>
</dbReference>
<protein>
    <recommendedName>
        <fullName evidence="1">KRAB domain-containing protein</fullName>
    </recommendedName>
</protein>
<feature type="domain" description="KRAB" evidence="1">
    <location>
        <begin position="11"/>
        <end position="90"/>
    </location>
</feature>
<dbReference type="Pfam" id="PF01352">
    <property type="entry name" value="KRAB"/>
    <property type="match status" value="1"/>
</dbReference>
<dbReference type="Gene3D" id="6.10.140.140">
    <property type="match status" value="1"/>
</dbReference>
<evidence type="ECO:0000259" key="1">
    <source>
        <dbReference type="PROSITE" id="PS50805"/>
    </source>
</evidence>
<dbReference type="CDD" id="cd07765">
    <property type="entry name" value="KRAB_A-box"/>
    <property type="match status" value="1"/>
</dbReference>
<accession>A0AAV7QK28</accession>
<sequence length="260" mass="29450">MSLLLSNKAPVTFSDVVACFSEEEWKLLHEWQNELYNKVMKEIHQAMNSLGPLIANFVFSLSAKEKEDVCFMNNIDSQRRPREYKPSTPIVSFIIKEENDTEYVDYRGINVFDVDSEISDVDHVAADGREGTNLSSDGSMDVKKKTGHLVTCHLKPTVSKSSTGKVKSKEVHSFAVSALAMGKVQPVNDQETRDEQTKHQTGFCQLADSMVSQNQHKSANSSDSERSMRNVNIIPWKAQFQTRSPRILLSWQGPEEHQRK</sequence>
<gene>
    <name evidence="2" type="ORF">NDU88_006049</name>
</gene>
<evidence type="ECO:0000313" key="3">
    <source>
        <dbReference type="Proteomes" id="UP001066276"/>
    </source>
</evidence>
<dbReference type="Proteomes" id="UP001066276">
    <property type="component" value="Chromosome 6"/>
</dbReference>
<dbReference type="GO" id="GO:0006355">
    <property type="term" value="P:regulation of DNA-templated transcription"/>
    <property type="evidence" value="ECO:0007669"/>
    <property type="project" value="InterPro"/>
</dbReference>
<dbReference type="PANTHER" id="PTHR23232:SF118">
    <property type="entry name" value="ZINC FINGER PROTEIN 746"/>
    <property type="match status" value="1"/>
</dbReference>
<dbReference type="PANTHER" id="PTHR23232">
    <property type="entry name" value="KRAB DOMAIN C2H2 ZINC FINGER"/>
    <property type="match status" value="1"/>
</dbReference>
<dbReference type="InterPro" id="IPR050169">
    <property type="entry name" value="Krueppel_C2H2_ZnF"/>
</dbReference>
<reference evidence="2" key="1">
    <citation type="journal article" date="2022" name="bioRxiv">
        <title>Sequencing and chromosome-scale assembly of the giantPleurodeles waltlgenome.</title>
        <authorList>
            <person name="Brown T."/>
            <person name="Elewa A."/>
            <person name="Iarovenko S."/>
            <person name="Subramanian E."/>
            <person name="Araus A.J."/>
            <person name="Petzold A."/>
            <person name="Susuki M."/>
            <person name="Suzuki K.-i.T."/>
            <person name="Hayashi T."/>
            <person name="Toyoda A."/>
            <person name="Oliveira C."/>
            <person name="Osipova E."/>
            <person name="Leigh N.D."/>
            <person name="Simon A."/>
            <person name="Yun M.H."/>
        </authorList>
    </citation>
    <scope>NUCLEOTIDE SEQUENCE</scope>
    <source>
        <strain evidence="2">20211129_DDA</strain>
        <tissue evidence="2">Liver</tissue>
    </source>
</reference>
<dbReference type="SMART" id="SM00349">
    <property type="entry name" value="KRAB"/>
    <property type="match status" value="1"/>
</dbReference>
<dbReference type="EMBL" id="JANPWB010000010">
    <property type="protein sequence ID" value="KAJ1139682.1"/>
    <property type="molecule type" value="Genomic_DNA"/>
</dbReference>
<dbReference type="SUPFAM" id="SSF109640">
    <property type="entry name" value="KRAB domain (Kruppel-associated box)"/>
    <property type="match status" value="1"/>
</dbReference>
<comment type="caution">
    <text evidence="2">The sequence shown here is derived from an EMBL/GenBank/DDBJ whole genome shotgun (WGS) entry which is preliminary data.</text>
</comment>
<dbReference type="AlphaFoldDB" id="A0AAV7QK28"/>
<proteinExistence type="predicted"/>
<name>A0AAV7QK28_PLEWA</name>
<keyword evidence="3" id="KW-1185">Reference proteome</keyword>